<dbReference type="AlphaFoldDB" id="A0A367YUU5"/>
<dbReference type="EMBL" id="QOUI01000009">
    <property type="protein sequence ID" value="RCK68792.1"/>
    <property type="molecule type" value="Genomic_DNA"/>
</dbReference>
<feature type="region of interest" description="Disordered" evidence="1">
    <location>
        <begin position="383"/>
        <end position="413"/>
    </location>
</feature>
<keyword evidence="3" id="KW-0645">Protease</keyword>
<feature type="signal peptide" evidence="2">
    <location>
        <begin position="1"/>
        <end position="30"/>
    </location>
</feature>
<dbReference type="PANTHER" id="PTHR41775:SF1">
    <property type="entry name" value="PEPTIDASE M6-LIKE DOMAIN-CONTAINING PROTEIN"/>
    <property type="match status" value="1"/>
</dbReference>
<keyword evidence="2" id="KW-0732">Signal</keyword>
<evidence type="ECO:0000313" key="4">
    <source>
        <dbReference type="Proteomes" id="UP000252770"/>
    </source>
</evidence>
<gene>
    <name evidence="3" type="ORF">DT076_14535</name>
</gene>
<dbReference type="NCBIfam" id="TIGR03296">
    <property type="entry name" value="M6dom_TIGR03296"/>
    <property type="match status" value="1"/>
</dbReference>
<dbReference type="InterPro" id="IPR008757">
    <property type="entry name" value="Peptidase_M6-like_domain"/>
</dbReference>
<comment type="caution">
    <text evidence="3">The sequence shown here is derived from an EMBL/GenBank/DDBJ whole genome shotgun (WGS) entry which is preliminary data.</text>
</comment>
<accession>A0A367YUU5</accession>
<feature type="chain" id="PRO_5016883507" evidence="2">
    <location>
        <begin position="31"/>
        <end position="413"/>
    </location>
</feature>
<organism evidence="3 4">
    <name type="scientific">Desertihabitans brevis</name>
    <dbReference type="NCBI Taxonomy" id="2268447"/>
    <lineage>
        <taxon>Bacteria</taxon>
        <taxon>Bacillati</taxon>
        <taxon>Actinomycetota</taxon>
        <taxon>Actinomycetes</taxon>
        <taxon>Propionibacteriales</taxon>
        <taxon>Propionibacteriaceae</taxon>
        <taxon>Desertihabitans</taxon>
    </lineage>
</organism>
<evidence type="ECO:0000256" key="1">
    <source>
        <dbReference type="SAM" id="MobiDB-lite"/>
    </source>
</evidence>
<name>A0A367YUU5_9ACTN</name>
<dbReference type="GO" id="GO:0006508">
    <property type="term" value="P:proteolysis"/>
    <property type="evidence" value="ECO:0007669"/>
    <property type="project" value="UniProtKB-KW"/>
</dbReference>
<sequence length="413" mass="43804">MHRRTAPLAMLTSAALLALPAAVSVAPAAAADRGAAGARAVDVVPVRPSTAAAPTGTCRLPTPQTNLAEGFPVAAQALPARGELRAAMIYVDFSDAEAPSGSLPAAEENLRSGIEYLETVSGGALDVVTTSSEQWVRMPEPAADYPFQRGLSYADHVRYIEDAVVAADPVMDFSEVDVVWVVATREAEAISFSPTTNFLDVTADGQHLGHAVTFGYDQWHWGGLVLAHETGHTLGLPDLYTFAGVPDEDGGLDYHSFAGGWDVMGLISGRAPELLAWHRWMLQWVDDEQVACLDPDARTATVELTAVEAGGGTAMAVLPLSDTRALVVESRRALRYDHQIAQEGALVYTVDTTVPTGSGPVEVHDTTPGSALDKDDATLTARHSWTDPESGTTVRVVRSTDRTDTVQVRPGRG</sequence>
<dbReference type="Proteomes" id="UP000252770">
    <property type="component" value="Unassembled WGS sequence"/>
</dbReference>
<dbReference type="GO" id="GO:0008237">
    <property type="term" value="F:metallopeptidase activity"/>
    <property type="evidence" value="ECO:0007669"/>
    <property type="project" value="UniProtKB-KW"/>
</dbReference>
<reference evidence="3 4" key="1">
    <citation type="submission" date="2018-07" db="EMBL/GenBank/DDBJ databases">
        <title>Desertimonas flava gen. nov. sp. nov.</title>
        <authorList>
            <person name="Liu S."/>
        </authorList>
    </citation>
    <scope>NUCLEOTIDE SEQUENCE [LARGE SCALE GENOMIC DNA]</scope>
    <source>
        <strain evidence="3 4">16Sb5-5</strain>
    </source>
</reference>
<keyword evidence="3" id="KW-0378">Hydrolase</keyword>
<dbReference type="SUPFAM" id="SSF55486">
    <property type="entry name" value="Metalloproteases ('zincins'), catalytic domain"/>
    <property type="match status" value="1"/>
</dbReference>
<protein>
    <submittedName>
        <fullName evidence="3">M6 family metalloprotease domain-containing protein</fullName>
    </submittedName>
</protein>
<evidence type="ECO:0000256" key="2">
    <source>
        <dbReference type="SAM" id="SignalP"/>
    </source>
</evidence>
<evidence type="ECO:0000313" key="3">
    <source>
        <dbReference type="EMBL" id="RCK68792.1"/>
    </source>
</evidence>
<proteinExistence type="predicted"/>
<keyword evidence="3" id="KW-0482">Metalloprotease</keyword>
<dbReference type="PANTHER" id="PTHR41775">
    <property type="entry name" value="SECRETED PROTEIN-RELATED"/>
    <property type="match status" value="1"/>
</dbReference>
<dbReference type="RefSeq" id="WP_114127416.1">
    <property type="nucleotide sequence ID" value="NZ_QOUI01000009.1"/>
</dbReference>
<keyword evidence="4" id="KW-1185">Reference proteome</keyword>